<dbReference type="GO" id="GO:0006654">
    <property type="term" value="P:phosphatidic acid biosynthetic process"/>
    <property type="evidence" value="ECO:0007669"/>
    <property type="project" value="TreeGrafter"/>
</dbReference>
<evidence type="ECO:0000313" key="6">
    <source>
        <dbReference type="Proteomes" id="UP000027980"/>
    </source>
</evidence>
<gene>
    <name evidence="4" type="ORF">GZ22_08470</name>
    <name evidence="5" type="ORF">SAMN04489762_0562</name>
</gene>
<dbReference type="GO" id="GO:0003841">
    <property type="term" value="F:1-acylglycerol-3-phosphate O-acyltransferase activity"/>
    <property type="evidence" value="ECO:0007669"/>
    <property type="project" value="TreeGrafter"/>
</dbReference>
<sequence length="194" mass="21385">MSLYTIGKMILSAAFYPMFRIKVYGKEHVPKEGPVLVCSNHISNFDPPILGITCPRDIAFMGKSELFKPKPLGWLMKNLNVFPVKRGMQDRGALRVGLDILAEGKTMGLFPEGTRSKDGKLGSPLPGIGFFAMRSEAKVVPCAIIGSYKGVKPLKVIYGPPIDMEELKERKAPAKEVSQVIMDEIQLLINKHVG</sequence>
<dbReference type="InterPro" id="IPR002123">
    <property type="entry name" value="Plipid/glycerol_acylTrfase"/>
</dbReference>
<dbReference type="AlphaFoldDB" id="A0A075LJ02"/>
<dbReference type="CDD" id="cd07989">
    <property type="entry name" value="LPLAT_AGPAT-like"/>
    <property type="match status" value="1"/>
</dbReference>
<dbReference type="KEGG" id="tap:GZ22_08470"/>
<evidence type="ECO:0000256" key="2">
    <source>
        <dbReference type="ARBA" id="ARBA00023315"/>
    </source>
</evidence>
<dbReference type="SMART" id="SM00563">
    <property type="entry name" value="PlsC"/>
    <property type="match status" value="1"/>
</dbReference>
<keyword evidence="2 4" id="KW-0012">Acyltransferase</keyword>
<evidence type="ECO:0000313" key="4">
    <source>
        <dbReference type="EMBL" id="AIF66665.1"/>
    </source>
</evidence>
<reference evidence="5 7" key="2">
    <citation type="submission" date="2016-10" db="EMBL/GenBank/DDBJ databases">
        <authorList>
            <person name="Varghese N."/>
            <person name="Submissions S."/>
        </authorList>
    </citation>
    <scope>NUCLEOTIDE SEQUENCE [LARGE SCALE GENOMIC DNA]</scope>
    <source>
        <strain evidence="5 7">DSM 21619</strain>
    </source>
</reference>
<dbReference type="GeneID" id="34220856"/>
<dbReference type="RefSeq" id="WP_038560936.1">
    <property type="nucleotide sequence ID" value="NZ_CP008876.1"/>
</dbReference>
<evidence type="ECO:0000313" key="5">
    <source>
        <dbReference type="EMBL" id="SEM61987.1"/>
    </source>
</evidence>
<accession>A0A075LJ02</accession>
<dbReference type="EMBL" id="FOCD01000001">
    <property type="protein sequence ID" value="SEM61987.1"/>
    <property type="molecule type" value="Genomic_DNA"/>
</dbReference>
<dbReference type="HOGENOM" id="CLU_027938_4_5_9"/>
<dbReference type="Proteomes" id="UP000027980">
    <property type="component" value="Chromosome"/>
</dbReference>
<organism evidence="4 6">
    <name type="scientific">Terribacillus saccharophilus</name>
    <dbReference type="NCBI Taxonomy" id="361277"/>
    <lineage>
        <taxon>Bacteria</taxon>
        <taxon>Bacillati</taxon>
        <taxon>Bacillota</taxon>
        <taxon>Bacilli</taxon>
        <taxon>Bacillales</taxon>
        <taxon>Bacillaceae</taxon>
        <taxon>Terribacillus</taxon>
    </lineage>
</organism>
<keyword evidence="1 4" id="KW-0808">Transferase</keyword>
<dbReference type="Proteomes" id="UP000199735">
    <property type="component" value="Unassembled WGS sequence"/>
</dbReference>
<dbReference type="OrthoDB" id="9803035at2"/>
<accession>A0AAX2EBF7</accession>
<evidence type="ECO:0000259" key="3">
    <source>
        <dbReference type="SMART" id="SM00563"/>
    </source>
</evidence>
<protein>
    <submittedName>
        <fullName evidence="5">1-acyl-sn-glycerol-3-phosphate acyltransferase</fullName>
    </submittedName>
    <submittedName>
        <fullName evidence="4">Acyl-phosphate glycerol 3-phosphate acyltransferase</fullName>
    </submittedName>
</protein>
<feature type="domain" description="Phospholipid/glycerol acyltransferase" evidence="3">
    <location>
        <begin position="35"/>
        <end position="147"/>
    </location>
</feature>
<proteinExistence type="predicted"/>
<name>A0A075LJ02_9BACI</name>
<evidence type="ECO:0000256" key="1">
    <source>
        <dbReference type="ARBA" id="ARBA00022679"/>
    </source>
</evidence>
<dbReference type="EMBL" id="CP008876">
    <property type="protein sequence ID" value="AIF66665.1"/>
    <property type="molecule type" value="Genomic_DNA"/>
</dbReference>
<reference evidence="4 6" key="1">
    <citation type="submission" date="2014-07" db="EMBL/GenBank/DDBJ databases">
        <title>Complete genome sequence of a moderately halophilic bacterium Terribacillus aidingensis MP602, isolated from Cryptomeria fortunei in Tianmu mountain in China.</title>
        <authorList>
            <person name="Wang Y."/>
            <person name="Lu P."/>
            <person name="Zhang L."/>
        </authorList>
    </citation>
    <scope>NUCLEOTIDE SEQUENCE [LARGE SCALE GENOMIC DNA]</scope>
    <source>
        <strain evidence="4 6">MP602</strain>
    </source>
</reference>
<dbReference type="PANTHER" id="PTHR10434">
    <property type="entry name" value="1-ACYL-SN-GLYCEROL-3-PHOSPHATE ACYLTRANSFERASE"/>
    <property type="match status" value="1"/>
</dbReference>
<dbReference type="SUPFAM" id="SSF69593">
    <property type="entry name" value="Glycerol-3-phosphate (1)-acyltransferase"/>
    <property type="match status" value="1"/>
</dbReference>
<evidence type="ECO:0000313" key="7">
    <source>
        <dbReference type="Proteomes" id="UP000199735"/>
    </source>
</evidence>
<dbReference type="PANTHER" id="PTHR10434:SF11">
    <property type="entry name" value="1-ACYL-SN-GLYCEROL-3-PHOSPHATE ACYLTRANSFERASE"/>
    <property type="match status" value="1"/>
</dbReference>
<dbReference type="Pfam" id="PF01553">
    <property type="entry name" value="Acyltransferase"/>
    <property type="match status" value="1"/>
</dbReference>